<dbReference type="SUPFAM" id="SSF51197">
    <property type="entry name" value="Clavaminate synthase-like"/>
    <property type="match status" value="1"/>
</dbReference>
<dbReference type="Pfam" id="PF05118">
    <property type="entry name" value="Asp_Arg_Hydrox"/>
    <property type="match status" value="1"/>
</dbReference>
<keyword evidence="3" id="KW-0560">Oxidoreductase</keyword>
<dbReference type="InterPro" id="IPR007803">
    <property type="entry name" value="Asp/Arg/Pro-Hydrxlase"/>
</dbReference>
<feature type="region of interest" description="Disordered" evidence="4">
    <location>
        <begin position="101"/>
        <end position="141"/>
    </location>
</feature>
<feature type="region of interest" description="Disordered" evidence="4">
    <location>
        <begin position="35"/>
        <end position="82"/>
    </location>
</feature>
<evidence type="ECO:0000256" key="4">
    <source>
        <dbReference type="SAM" id="MobiDB-lite"/>
    </source>
</evidence>
<evidence type="ECO:0000313" key="7">
    <source>
        <dbReference type="Proteomes" id="UP001530377"/>
    </source>
</evidence>
<sequence length="407" mass="45321">MIRSVRYARVASRIRRRPPPFPSHRSSYISISFFTASSSSKSPPSTPPDDADDQKRRRKNDDDDNDTATIIRGPSLLSSTGVHRPSPSLFHLPGLRSLPFWTAPHSMPPPPRGGGGRGRGREEREEEREEEDLRHRRQPSRHRIAFNDPVVSSIVSRLEEGYDDIKSEYLEAVLGLGHAAANDGDVDDDIARGRRSPPLVPDYDASSGGVEHKNDVANALHVGSWDWHSCMQNGRRGDVFRDRCPRTSAIVDDLEGDGALFGTPFGFSFFSTLHPRSYIRPHTGPMNLRLRIHLPLLVPRDDEDSGIGVSISRGRRRDRPLAGIRVADQVREWQEGSAVVLDDSYVHEAWNDSDDQCRVVFLLDVWHPDVRIEERDRINGMFDYARDRGWIGSSGGGLSGGGGGGGE</sequence>
<evidence type="ECO:0000259" key="5">
    <source>
        <dbReference type="Pfam" id="PF05118"/>
    </source>
</evidence>
<dbReference type="InterPro" id="IPR051821">
    <property type="entry name" value="Asp/Asn_beta-hydroxylase"/>
</dbReference>
<dbReference type="Proteomes" id="UP001530377">
    <property type="component" value="Unassembled WGS sequence"/>
</dbReference>
<dbReference type="InterPro" id="IPR027443">
    <property type="entry name" value="IPNS-like_sf"/>
</dbReference>
<comment type="caution">
    <text evidence="6">The sequence shown here is derived from an EMBL/GenBank/DDBJ whole genome shotgun (WGS) entry which is preliminary data.</text>
</comment>
<dbReference type="EMBL" id="JALLPB020000277">
    <property type="protein sequence ID" value="KAL3811139.1"/>
    <property type="molecule type" value="Genomic_DNA"/>
</dbReference>
<dbReference type="Gene3D" id="2.60.120.330">
    <property type="entry name" value="B-lactam Antibiotic, Isopenicillin N Synthase, Chain"/>
    <property type="match status" value="1"/>
</dbReference>
<dbReference type="PANTHER" id="PTHR46332">
    <property type="entry name" value="ASPARTATE BETA-HYDROXYLASE DOMAIN-CONTAINING PROTEIN 2"/>
    <property type="match status" value="1"/>
</dbReference>
<evidence type="ECO:0000256" key="1">
    <source>
        <dbReference type="ARBA" id="ARBA00007730"/>
    </source>
</evidence>
<evidence type="ECO:0000256" key="3">
    <source>
        <dbReference type="ARBA" id="ARBA00023002"/>
    </source>
</evidence>
<feature type="domain" description="Aspartyl/asparaginy/proline hydroxylase" evidence="5">
    <location>
        <begin position="221"/>
        <end position="368"/>
    </location>
</feature>
<comment type="similarity">
    <text evidence="1">Belongs to the aspartyl/asparaginyl beta-hydroxylase family.</text>
</comment>
<evidence type="ECO:0000313" key="6">
    <source>
        <dbReference type="EMBL" id="KAL3811139.1"/>
    </source>
</evidence>
<name>A0ABD3RED6_9STRA</name>
<protein>
    <recommendedName>
        <fullName evidence="5">Aspartyl/asparaginy/proline hydroxylase domain-containing protein</fullName>
    </recommendedName>
</protein>
<gene>
    <name evidence="6" type="ORF">ACHAXA_006187</name>
</gene>
<proteinExistence type="inferred from homology"/>
<dbReference type="AlphaFoldDB" id="A0ABD3RED6"/>
<keyword evidence="2" id="KW-0223">Dioxygenase</keyword>
<evidence type="ECO:0000256" key="2">
    <source>
        <dbReference type="ARBA" id="ARBA00022964"/>
    </source>
</evidence>
<accession>A0ABD3RED6</accession>
<dbReference type="PANTHER" id="PTHR46332:SF5">
    <property type="entry name" value="ASPARTATE BETA-HYDROXYLASE DOMAIN CONTAINING 2"/>
    <property type="match status" value="1"/>
</dbReference>
<organism evidence="6 7">
    <name type="scientific">Cyclostephanos tholiformis</name>
    <dbReference type="NCBI Taxonomy" id="382380"/>
    <lineage>
        <taxon>Eukaryota</taxon>
        <taxon>Sar</taxon>
        <taxon>Stramenopiles</taxon>
        <taxon>Ochrophyta</taxon>
        <taxon>Bacillariophyta</taxon>
        <taxon>Coscinodiscophyceae</taxon>
        <taxon>Thalassiosirophycidae</taxon>
        <taxon>Stephanodiscales</taxon>
        <taxon>Stephanodiscaceae</taxon>
        <taxon>Cyclostephanos</taxon>
    </lineage>
</organism>
<dbReference type="GO" id="GO:0051213">
    <property type="term" value="F:dioxygenase activity"/>
    <property type="evidence" value="ECO:0007669"/>
    <property type="project" value="UniProtKB-KW"/>
</dbReference>
<reference evidence="6 7" key="1">
    <citation type="submission" date="2024-10" db="EMBL/GenBank/DDBJ databases">
        <title>Updated reference genomes for cyclostephanoid diatoms.</title>
        <authorList>
            <person name="Roberts W.R."/>
            <person name="Alverson A.J."/>
        </authorList>
    </citation>
    <scope>NUCLEOTIDE SEQUENCE [LARGE SCALE GENOMIC DNA]</scope>
    <source>
        <strain evidence="6 7">AJA228-03</strain>
    </source>
</reference>
<keyword evidence="7" id="KW-1185">Reference proteome</keyword>